<evidence type="ECO:0000313" key="2">
    <source>
        <dbReference type="Proteomes" id="UP000183471"/>
    </source>
</evidence>
<dbReference type="EMBL" id="FNKY01000001">
    <property type="protein sequence ID" value="SDQ86946.1"/>
    <property type="molecule type" value="Genomic_DNA"/>
</dbReference>
<dbReference type="Proteomes" id="UP000183471">
    <property type="component" value="Unassembled WGS sequence"/>
</dbReference>
<comment type="caution">
    <text evidence="1">The sequence shown here is derived from an EMBL/GenBank/DDBJ whole genome shotgun (WGS) entry which is preliminary data.</text>
</comment>
<protein>
    <submittedName>
        <fullName evidence="1">Uncharacterized protein</fullName>
    </submittedName>
</protein>
<accession>A0ABY0TIQ0</accession>
<proteinExistence type="predicted"/>
<name>A0ABY0TIQ0_9PROT</name>
<evidence type="ECO:0000313" key="1">
    <source>
        <dbReference type="EMBL" id="SDQ86946.1"/>
    </source>
</evidence>
<keyword evidence="2" id="KW-1185">Reference proteome</keyword>
<sequence>MSPRGELTRLVEQQSKGTSMQNLLSLTLLILLFRDLDRMSVDSNLFSYATICIPTEPESARLASPIRSLYSDHNPTWRYDSKSELLPQAQISTRSKEGFSESIVSPRFDLHPSFLQNSPLERN</sequence>
<organism evidence="1 2">
    <name type="scientific">Nitrosospira multiformis</name>
    <dbReference type="NCBI Taxonomy" id="1231"/>
    <lineage>
        <taxon>Bacteria</taxon>
        <taxon>Pseudomonadati</taxon>
        <taxon>Pseudomonadota</taxon>
        <taxon>Betaproteobacteria</taxon>
        <taxon>Nitrosomonadales</taxon>
        <taxon>Nitrosomonadaceae</taxon>
        <taxon>Nitrosospira</taxon>
    </lineage>
</organism>
<reference evidence="1 2" key="1">
    <citation type="submission" date="2016-10" db="EMBL/GenBank/DDBJ databases">
        <authorList>
            <person name="Varghese N."/>
            <person name="Submissions S."/>
        </authorList>
    </citation>
    <scope>NUCLEOTIDE SEQUENCE [LARGE SCALE GENOMIC DNA]</scope>
    <source>
        <strain evidence="1 2">Nl1</strain>
    </source>
</reference>
<gene>
    <name evidence="1" type="ORF">SAMN05216402_2617</name>
</gene>